<reference evidence="2" key="1">
    <citation type="submission" date="2023-04" db="EMBL/GenBank/DDBJ databases">
        <title>Comparative genomic analysis of Cohnella hashimotonis sp. nov., isolated from the International Space Station.</title>
        <authorList>
            <person name="Venkateswaran K."/>
            <person name="Simpson A."/>
        </authorList>
    </citation>
    <scope>NUCLEOTIDE SEQUENCE</scope>
    <source>
        <strain evidence="2">F6_2S_P_1</strain>
    </source>
</reference>
<dbReference type="RefSeq" id="WP_282910629.1">
    <property type="nucleotide sequence ID" value="NZ_JAGRPV010000001.1"/>
</dbReference>
<proteinExistence type="predicted"/>
<protein>
    <submittedName>
        <fullName evidence="2">Uncharacterized protein</fullName>
    </submittedName>
</protein>
<keyword evidence="3" id="KW-1185">Reference proteome</keyword>
<organism evidence="2 3">
    <name type="scientific">Cohnella hashimotonis</name>
    <dbReference type="NCBI Taxonomy" id="2826895"/>
    <lineage>
        <taxon>Bacteria</taxon>
        <taxon>Bacillati</taxon>
        <taxon>Bacillota</taxon>
        <taxon>Bacilli</taxon>
        <taxon>Bacillales</taxon>
        <taxon>Paenibacillaceae</taxon>
        <taxon>Cohnella</taxon>
    </lineage>
</organism>
<keyword evidence="1" id="KW-0472">Membrane</keyword>
<feature type="transmembrane region" description="Helical" evidence="1">
    <location>
        <begin position="139"/>
        <end position="160"/>
    </location>
</feature>
<feature type="transmembrane region" description="Helical" evidence="1">
    <location>
        <begin position="107"/>
        <end position="127"/>
    </location>
</feature>
<dbReference type="Proteomes" id="UP001161691">
    <property type="component" value="Unassembled WGS sequence"/>
</dbReference>
<sequence>MKRIIFLSVVLFLLVPSVAFANFVWPAMYMTSYVYSWKIILASILLEMIAIRWMTKFPILKSMVVSVVINAVSAVIGAFLLPFSGIVWELIYGPIREWIFDYGTFHWSTWITTLFIAACMNVVLEGLAMRIIFKFRSSIVHILLLFLVNTITILFAAFAMQKEHPFF</sequence>
<keyword evidence="1" id="KW-1133">Transmembrane helix</keyword>
<evidence type="ECO:0000313" key="3">
    <source>
        <dbReference type="Proteomes" id="UP001161691"/>
    </source>
</evidence>
<accession>A0ABT6TNR2</accession>
<comment type="caution">
    <text evidence="2">The sequence shown here is derived from an EMBL/GenBank/DDBJ whole genome shotgun (WGS) entry which is preliminary data.</text>
</comment>
<evidence type="ECO:0000313" key="2">
    <source>
        <dbReference type="EMBL" id="MDI4647888.1"/>
    </source>
</evidence>
<gene>
    <name evidence="2" type="ORF">KB449_23255</name>
</gene>
<dbReference type="EMBL" id="JAGRPV010000001">
    <property type="protein sequence ID" value="MDI4647888.1"/>
    <property type="molecule type" value="Genomic_DNA"/>
</dbReference>
<keyword evidence="1" id="KW-0812">Transmembrane</keyword>
<feature type="transmembrane region" description="Helical" evidence="1">
    <location>
        <begin position="67"/>
        <end position="87"/>
    </location>
</feature>
<name>A0ABT6TNR2_9BACL</name>
<evidence type="ECO:0000256" key="1">
    <source>
        <dbReference type="SAM" id="Phobius"/>
    </source>
</evidence>
<feature type="transmembrane region" description="Helical" evidence="1">
    <location>
        <begin position="37"/>
        <end position="55"/>
    </location>
</feature>